<dbReference type="HOGENOM" id="CLU_535006_0_0_0"/>
<dbReference type="Pfam" id="PF05226">
    <property type="entry name" value="CHASE2"/>
    <property type="match status" value="1"/>
</dbReference>
<dbReference type="EMBL" id="CP007139">
    <property type="protein sequence ID" value="AIE83733.1"/>
    <property type="molecule type" value="Genomic_DNA"/>
</dbReference>
<reference evidence="4 5" key="1">
    <citation type="journal article" date="2014" name="PLoS ONE">
        <title>The first complete genome sequence of the class fimbriimonadia in the phylum armatimonadetes.</title>
        <authorList>
            <person name="Hu Z.Y."/>
            <person name="Wang Y.Z."/>
            <person name="Im W.T."/>
            <person name="Wang S.Y."/>
            <person name="Zhao G.P."/>
            <person name="Zheng H.J."/>
            <person name="Quan Z.X."/>
        </authorList>
    </citation>
    <scope>NUCLEOTIDE SEQUENCE [LARGE SCALE GENOMIC DNA]</scope>
    <source>
        <strain evidence="4">Gsoil 348</strain>
    </source>
</reference>
<dbReference type="RefSeq" id="WP_025227597.1">
    <property type="nucleotide sequence ID" value="NZ_CP007139.1"/>
</dbReference>
<feature type="compositionally biased region" description="Basic residues" evidence="1">
    <location>
        <begin position="1"/>
        <end position="13"/>
    </location>
</feature>
<dbReference type="AlphaFoldDB" id="A0A068NJD8"/>
<feature type="domain" description="CHASE2" evidence="3">
    <location>
        <begin position="134"/>
        <end position="409"/>
    </location>
</feature>
<protein>
    <recommendedName>
        <fullName evidence="3">CHASE2 domain-containing protein</fullName>
    </recommendedName>
</protein>
<feature type="transmembrane region" description="Helical" evidence="2">
    <location>
        <begin position="432"/>
        <end position="452"/>
    </location>
</feature>
<proteinExistence type="predicted"/>
<keyword evidence="2" id="KW-0812">Transmembrane</keyword>
<sequence length="509" mass="55917">MSAPKGKKKRTPARKSPPPKKPEAAIVQPVQKIPFKSSPPKKKEKVPRWLRKALVIATLAFGIDQLWLAKQPWHDDLPMSGYAYEQKQLQERYVASGEKPGVIVFDVTNVFPSSETEFSDTGSVENVDRDVKLSQVGLSRLLASMSAWHPRAIVVDWNLAPRDPEINTPSRQRTELYSTIQRLNDAGTPVFFVDNYSQTLADVARRFPATSLRSRAVTMAVPSPLIGPYHSGGQAEPYRELPPLAVALVQFLNRDSQPEAIWKSAGWGLSTEIEDEKSYWINFEALPVILVESLELSRLQGETPYFEPPGTAGPEFSDQMRAGKMLSGKVVLIGDLVRPTASDRAIIPVASNLAPGAGLATADWNEAAHAGVLHHACAIHTLLGHRLRSFSGWIPELSFVLIWSLMWAAICRLAAFCMRLGKEDAETELQRLTLELTVVTLFGSLALLALAGRADLHGILIPVVPALVIANIVEAVINAFASVREVAEHRRYHNSLSDDPPGAKPLKPA</sequence>
<gene>
    <name evidence="4" type="ORF">OP10G_0365</name>
</gene>
<dbReference type="KEGG" id="fgi:OP10G_0365"/>
<evidence type="ECO:0000313" key="4">
    <source>
        <dbReference type="EMBL" id="AIE83733.1"/>
    </source>
</evidence>
<organism evidence="4 5">
    <name type="scientific">Fimbriimonas ginsengisoli Gsoil 348</name>
    <dbReference type="NCBI Taxonomy" id="661478"/>
    <lineage>
        <taxon>Bacteria</taxon>
        <taxon>Bacillati</taxon>
        <taxon>Armatimonadota</taxon>
        <taxon>Fimbriimonadia</taxon>
        <taxon>Fimbriimonadales</taxon>
        <taxon>Fimbriimonadaceae</taxon>
        <taxon>Fimbriimonas</taxon>
    </lineage>
</organism>
<keyword evidence="5" id="KW-1185">Reference proteome</keyword>
<feature type="transmembrane region" description="Helical" evidence="2">
    <location>
        <begin position="397"/>
        <end position="420"/>
    </location>
</feature>
<evidence type="ECO:0000256" key="2">
    <source>
        <dbReference type="SAM" id="Phobius"/>
    </source>
</evidence>
<keyword evidence="2" id="KW-1133">Transmembrane helix</keyword>
<name>A0A068NJD8_FIMGI</name>
<accession>A0A068NJD8</accession>
<dbReference type="STRING" id="661478.OP10G_0365"/>
<feature type="transmembrane region" description="Helical" evidence="2">
    <location>
        <begin position="458"/>
        <end position="481"/>
    </location>
</feature>
<evidence type="ECO:0000313" key="5">
    <source>
        <dbReference type="Proteomes" id="UP000027982"/>
    </source>
</evidence>
<evidence type="ECO:0000256" key="1">
    <source>
        <dbReference type="SAM" id="MobiDB-lite"/>
    </source>
</evidence>
<dbReference type="Proteomes" id="UP000027982">
    <property type="component" value="Chromosome"/>
</dbReference>
<feature type="region of interest" description="Disordered" evidence="1">
    <location>
        <begin position="1"/>
        <end position="44"/>
    </location>
</feature>
<dbReference type="InterPro" id="IPR007890">
    <property type="entry name" value="CHASE2"/>
</dbReference>
<keyword evidence="2" id="KW-0472">Membrane</keyword>
<evidence type="ECO:0000259" key="3">
    <source>
        <dbReference type="Pfam" id="PF05226"/>
    </source>
</evidence>